<evidence type="ECO:0000313" key="2">
    <source>
        <dbReference type="Proteomes" id="UP001473302"/>
    </source>
</evidence>
<dbReference type="PANTHER" id="PTHR14659">
    <property type="entry name" value="ALPHA- AND GAMMA-ADAPTIN-BINDING PROTEIN P34"/>
    <property type="match status" value="1"/>
</dbReference>
<dbReference type="PANTHER" id="PTHR14659:SF1">
    <property type="entry name" value="ALPHA- AND GAMMA-ADAPTIN-BINDING PROTEIN P34"/>
    <property type="match status" value="1"/>
</dbReference>
<gene>
    <name evidence="1" type="ORF">MFLAVUS_008270</name>
</gene>
<evidence type="ECO:0008006" key="3">
    <source>
        <dbReference type="Google" id="ProtNLM"/>
    </source>
</evidence>
<dbReference type="InterPro" id="IPR019341">
    <property type="entry name" value="Alpha/Gamma-adaptin-bd_p34"/>
</dbReference>
<proteinExistence type="predicted"/>
<dbReference type="Proteomes" id="UP001473302">
    <property type="component" value="Unassembled WGS sequence"/>
</dbReference>
<reference evidence="1 2" key="1">
    <citation type="submission" date="2024-04" db="EMBL/GenBank/DDBJ databases">
        <title>genome sequences of Mucor flavus KT1a and Helicostylum pulchrum KT1b strains isolated from the surface of a dry-aged beef.</title>
        <authorList>
            <person name="Toyotome T."/>
            <person name="Hosono M."/>
            <person name="Torimaru M."/>
            <person name="Fukuda K."/>
            <person name="Mikami N."/>
        </authorList>
    </citation>
    <scope>NUCLEOTIDE SEQUENCE [LARGE SCALE GENOMIC DNA]</scope>
    <source>
        <strain evidence="1 2">KT1a</strain>
    </source>
</reference>
<evidence type="ECO:0000313" key="1">
    <source>
        <dbReference type="EMBL" id="GAA5814768.1"/>
    </source>
</evidence>
<organism evidence="1 2">
    <name type="scientific">Mucor flavus</name>
    <dbReference type="NCBI Taxonomy" id="439312"/>
    <lineage>
        <taxon>Eukaryota</taxon>
        <taxon>Fungi</taxon>
        <taxon>Fungi incertae sedis</taxon>
        <taxon>Mucoromycota</taxon>
        <taxon>Mucoromycotina</taxon>
        <taxon>Mucoromycetes</taxon>
        <taxon>Mucorales</taxon>
        <taxon>Mucorineae</taxon>
        <taxon>Mucoraceae</taxon>
        <taxon>Mucor</taxon>
    </lineage>
</organism>
<protein>
    <recommendedName>
        <fullName evidence="3">Alpha-and gamma-adaptin-binding protein p34</fullName>
    </recommendedName>
</protein>
<keyword evidence="2" id="KW-1185">Reference proteome</keyword>
<name>A0ABP9Z6L4_9FUNG</name>
<dbReference type="Pfam" id="PF10199">
    <property type="entry name" value="Adaptin_binding"/>
    <property type="match status" value="1"/>
</dbReference>
<dbReference type="Gene3D" id="3.40.50.11960">
    <property type="match status" value="1"/>
</dbReference>
<accession>A0ABP9Z6L4</accession>
<sequence length="292" mass="33217">MLRNKIFVTSQPKGSTLQFVKDIFKVSNTEFDQTLVDARLKETDGDIAGVCIPYEMKTKYYTAKLDFWLDEIEATSVKETVTAYCKEETEIGKVVDAFVFLFDKSKLDTFDTMKDWIPFLDQSCPNIKICIGTSTKKPLTAEEDATINDWCLNNGIDYVDMDETTETPMDKVGMELALEILQTHFWDGMVKLNNGIARDEDLLREMQELGLERHRDILKLEDESDDDFDLPSAADVNKMRDTLFGDIDIDGGLDKAFEAMKSMRDHGKNLSDEERRMMAAEVALSFASQLGL</sequence>
<dbReference type="EMBL" id="BAABUK010000022">
    <property type="protein sequence ID" value="GAA5814768.1"/>
    <property type="molecule type" value="Genomic_DNA"/>
</dbReference>
<comment type="caution">
    <text evidence="1">The sequence shown here is derived from an EMBL/GenBank/DDBJ whole genome shotgun (WGS) entry which is preliminary data.</text>
</comment>